<feature type="binding site" evidence="8">
    <location>
        <position position="84"/>
    </location>
    <ligand>
        <name>tRNA</name>
        <dbReference type="ChEBI" id="CHEBI:17843"/>
    </ligand>
</feature>
<accession>A0A926ESX5</accession>
<keyword evidence="2 8" id="KW-0820">tRNA-binding</keyword>
<feature type="active site" description="Proton acceptor" evidence="8">
    <location>
        <position position="37"/>
    </location>
</feature>
<dbReference type="PROSITE" id="PS01196">
    <property type="entry name" value="PEPT_TRNA_HYDROL_2"/>
    <property type="match status" value="1"/>
</dbReference>
<name>A0A926ESX5_9FIRM</name>
<evidence type="ECO:0000256" key="7">
    <source>
        <dbReference type="ARBA" id="ARBA00050038"/>
    </source>
</evidence>
<dbReference type="GO" id="GO:0006515">
    <property type="term" value="P:protein quality control for misfolded or incompletely synthesized proteins"/>
    <property type="evidence" value="ECO:0007669"/>
    <property type="project" value="UniProtKB-UniRule"/>
</dbReference>
<evidence type="ECO:0000256" key="6">
    <source>
        <dbReference type="ARBA" id="ARBA00048707"/>
    </source>
</evidence>
<dbReference type="GO" id="GO:0072344">
    <property type="term" value="P:rescue of stalled ribosome"/>
    <property type="evidence" value="ECO:0007669"/>
    <property type="project" value="UniProtKB-UniRule"/>
</dbReference>
<evidence type="ECO:0000256" key="8">
    <source>
        <dbReference type="HAMAP-Rule" id="MF_00083"/>
    </source>
</evidence>
<feature type="binding site" evidence="8">
    <location>
        <position position="32"/>
    </location>
    <ligand>
        <name>tRNA</name>
        <dbReference type="ChEBI" id="CHEBI:17843"/>
    </ligand>
</feature>
<evidence type="ECO:0000256" key="3">
    <source>
        <dbReference type="ARBA" id="ARBA00022801"/>
    </source>
</evidence>
<dbReference type="HAMAP" id="MF_00083">
    <property type="entry name" value="Pept_tRNA_hydro_bact"/>
    <property type="match status" value="1"/>
</dbReference>
<proteinExistence type="inferred from homology"/>
<dbReference type="AlphaFoldDB" id="A0A926ESX5"/>
<protein>
    <recommendedName>
        <fullName evidence="7 8">Peptidyl-tRNA hydrolase</fullName>
        <shortName evidence="8">Pth</shortName>
        <ecNumber evidence="1 8">3.1.1.29</ecNumber>
    </recommendedName>
</protein>
<reference evidence="11" key="1">
    <citation type="submission" date="2020-08" db="EMBL/GenBank/DDBJ databases">
        <title>Genome public.</title>
        <authorList>
            <person name="Liu C."/>
            <person name="Sun Q."/>
        </authorList>
    </citation>
    <scope>NUCLEOTIDE SEQUENCE</scope>
    <source>
        <strain evidence="11">NSJ-64</strain>
    </source>
</reference>
<dbReference type="Pfam" id="PF01195">
    <property type="entry name" value="Pept_tRNA_hydro"/>
    <property type="match status" value="1"/>
</dbReference>
<evidence type="ECO:0000256" key="10">
    <source>
        <dbReference type="RuleBase" id="RU004320"/>
    </source>
</evidence>
<organism evidence="11 12">
    <name type="scientific">Youxingia wuxianensis</name>
    <dbReference type="NCBI Taxonomy" id="2763678"/>
    <lineage>
        <taxon>Bacteria</taxon>
        <taxon>Bacillati</taxon>
        <taxon>Bacillota</taxon>
        <taxon>Clostridia</taxon>
        <taxon>Eubacteriales</taxon>
        <taxon>Oscillospiraceae</taxon>
        <taxon>Youxingia</taxon>
    </lineage>
</organism>
<dbReference type="NCBIfam" id="TIGR00447">
    <property type="entry name" value="pth"/>
    <property type="match status" value="1"/>
</dbReference>
<dbReference type="GO" id="GO:0000049">
    <property type="term" value="F:tRNA binding"/>
    <property type="evidence" value="ECO:0007669"/>
    <property type="project" value="UniProtKB-UniRule"/>
</dbReference>
<feature type="binding site" evidence="8">
    <location>
        <position position="82"/>
    </location>
    <ligand>
        <name>tRNA</name>
        <dbReference type="ChEBI" id="CHEBI:17843"/>
    </ligand>
</feature>
<dbReference type="PROSITE" id="PS01195">
    <property type="entry name" value="PEPT_TRNA_HYDROL_1"/>
    <property type="match status" value="1"/>
</dbReference>
<comment type="function">
    <text evidence="8">Catalyzes the release of premature peptidyl moieties from peptidyl-tRNA molecules trapped in stalled 50S ribosomal subunits, and thus maintains levels of free tRNAs and 50S ribosomes.</text>
</comment>
<dbReference type="GO" id="GO:0005737">
    <property type="term" value="C:cytoplasm"/>
    <property type="evidence" value="ECO:0007669"/>
    <property type="project" value="UniProtKB-SubCell"/>
</dbReference>
<feature type="binding site" evidence="8">
    <location>
        <position position="130"/>
    </location>
    <ligand>
        <name>tRNA</name>
        <dbReference type="ChEBI" id="CHEBI:17843"/>
    </ligand>
</feature>
<dbReference type="EC" id="3.1.1.29" evidence="1 8"/>
<feature type="site" description="Stabilizes the basic form of H active site to accept a proton" evidence="8">
    <location>
        <position position="109"/>
    </location>
</feature>
<dbReference type="RefSeq" id="WP_262395489.1">
    <property type="nucleotide sequence ID" value="NZ_JACRTD010000006.1"/>
</dbReference>
<dbReference type="EMBL" id="JACRTD010000006">
    <property type="protein sequence ID" value="MBC8585774.1"/>
    <property type="molecule type" value="Genomic_DNA"/>
</dbReference>
<dbReference type="PANTHER" id="PTHR17224:SF1">
    <property type="entry name" value="PEPTIDYL-TRNA HYDROLASE"/>
    <property type="match status" value="1"/>
</dbReference>
<comment type="subcellular location">
    <subcellularLocation>
        <location evidence="8">Cytoplasm</location>
    </subcellularLocation>
</comment>
<sequence>MFSKLKNRFSGAAASGPVEFLVVGLGNPGKEYESTRHNIGFHALDFLAENCGTDLKKLKFKSLCGDAMIEGKRVLLMKPSTFMNNSGQAVQEAMSFYKIPIERVLVIFDDVSLDVGRLRIRRQGSDGGHNGIKSIIYLTGKDTFPRIKIGVGQKPDPRYDLAAWVLGKFSKEDAAVLNKELENVACAARLIIQGKIDMAMNKYNC</sequence>
<keyword evidence="12" id="KW-1185">Reference proteome</keyword>
<dbReference type="Proteomes" id="UP000623678">
    <property type="component" value="Unassembled WGS sequence"/>
</dbReference>
<dbReference type="SUPFAM" id="SSF53178">
    <property type="entry name" value="Peptidyl-tRNA hydrolase-like"/>
    <property type="match status" value="1"/>
</dbReference>
<comment type="subunit">
    <text evidence="8">Monomer.</text>
</comment>
<keyword evidence="4 8" id="KW-0694">RNA-binding</keyword>
<comment type="function">
    <text evidence="8">Hydrolyzes ribosome-free peptidyl-tRNAs (with 1 or more amino acids incorporated), which drop off the ribosome during protein synthesis, or as a result of ribosome stalling.</text>
</comment>
<evidence type="ECO:0000256" key="9">
    <source>
        <dbReference type="RuleBase" id="RU000673"/>
    </source>
</evidence>
<dbReference type="InterPro" id="IPR018171">
    <property type="entry name" value="Pept_tRNA_hydro_CS"/>
</dbReference>
<comment type="caution">
    <text evidence="11">The sequence shown here is derived from an EMBL/GenBank/DDBJ whole genome shotgun (WGS) entry which is preliminary data.</text>
</comment>
<comment type="similarity">
    <text evidence="5 8 10">Belongs to the PTH family.</text>
</comment>
<dbReference type="CDD" id="cd00462">
    <property type="entry name" value="PTH"/>
    <property type="match status" value="1"/>
</dbReference>
<dbReference type="FunFam" id="3.40.50.1470:FF:000001">
    <property type="entry name" value="Peptidyl-tRNA hydrolase"/>
    <property type="match status" value="1"/>
</dbReference>
<feature type="site" description="Discriminates between blocked and unblocked aminoacyl-tRNA" evidence="8">
    <location>
        <position position="27"/>
    </location>
</feature>
<evidence type="ECO:0000256" key="4">
    <source>
        <dbReference type="ARBA" id="ARBA00022884"/>
    </source>
</evidence>
<evidence type="ECO:0000256" key="5">
    <source>
        <dbReference type="ARBA" id="ARBA00038063"/>
    </source>
</evidence>
<evidence type="ECO:0000313" key="11">
    <source>
        <dbReference type="EMBL" id="MBC8585774.1"/>
    </source>
</evidence>
<dbReference type="PANTHER" id="PTHR17224">
    <property type="entry name" value="PEPTIDYL-TRNA HYDROLASE"/>
    <property type="match status" value="1"/>
</dbReference>
<comment type="catalytic activity">
    <reaction evidence="6 8 9">
        <text>an N-acyl-L-alpha-aminoacyl-tRNA + H2O = an N-acyl-L-amino acid + a tRNA + H(+)</text>
        <dbReference type="Rhea" id="RHEA:54448"/>
        <dbReference type="Rhea" id="RHEA-COMP:10123"/>
        <dbReference type="Rhea" id="RHEA-COMP:13883"/>
        <dbReference type="ChEBI" id="CHEBI:15377"/>
        <dbReference type="ChEBI" id="CHEBI:15378"/>
        <dbReference type="ChEBI" id="CHEBI:59874"/>
        <dbReference type="ChEBI" id="CHEBI:78442"/>
        <dbReference type="ChEBI" id="CHEBI:138191"/>
        <dbReference type="EC" id="3.1.1.29"/>
    </reaction>
</comment>
<dbReference type="InterPro" id="IPR036416">
    <property type="entry name" value="Pept_tRNA_hydro_sf"/>
</dbReference>
<evidence type="ECO:0000256" key="2">
    <source>
        <dbReference type="ARBA" id="ARBA00022555"/>
    </source>
</evidence>
<evidence type="ECO:0000256" key="1">
    <source>
        <dbReference type="ARBA" id="ARBA00013260"/>
    </source>
</evidence>
<keyword evidence="3 8" id="KW-0378">Hydrolase</keyword>
<keyword evidence="8" id="KW-0963">Cytoplasm</keyword>
<dbReference type="InterPro" id="IPR001328">
    <property type="entry name" value="Pept_tRNA_hydro"/>
</dbReference>
<dbReference type="Gene3D" id="3.40.50.1470">
    <property type="entry name" value="Peptidyl-tRNA hydrolase"/>
    <property type="match status" value="1"/>
</dbReference>
<evidence type="ECO:0000313" key="12">
    <source>
        <dbReference type="Proteomes" id="UP000623678"/>
    </source>
</evidence>
<dbReference type="GO" id="GO:0004045">
    <property type="term" value="F:peptidyl-tRNA hydrolase activity"/>
    <property type="evidence" value="ECO:0007669"/>
    <property type="project" value="UniProtKB-UniRule"/>
</dbReference>
<gene>
    <name evidence="8" type="primary">pth</name>
    <name evidence="11" type="ORF">H8705_09270</name>
</gene>